<dbReference type="InterPro" id="IPR002938">
    <property type="entry name" value="FAD-bd"/>
</dbReference>
<protein>
    <submittedName>
        <fullName evidence="3">Salicylate hydroxylase</fullName>
    </submittedName>
</protein>
<dbReference type="GO" id="GO:0019622">
    <property type="term" value="P:3-(3-hydroxy)phenylpropionate catabolic process"/>
    <property type="evidence" value="ECO:0007669"/>
    <property type="project" value="TreeGrafter"/>
</dbReference>
<dbReference type="Gene3D" id="3.50.50.60">
    <property type="entry name" value="FAD/NAD(P)-binding domain"/>
    <property type="match status" value="1"/>
</dbReference>
<dbReference type="InterPro" id="IPR050631">
    <property type="entry name" value="PheA/TfdB_FAD_monoxygenase"/>
</dbReference>
<dbReference type="PANTHER" id="PTHR43476">
    <property type="entry name" value="3-(3-HYDROXY-PHENYL)PROPIONATE/3-HYDROXYCINNAMIC ACID HYDROXYLASE"/>
    <property type="match status" value="1"/>
</dbReference>
<dbReference type="Pfam" id="PF01494">
    <property type="entry name" value="FAD_binding_3"/>
    <property type="match status" value="1"/>
</dbReference>
<keyword evidence="1" id="KW-0560">Oxidoreductase</keyword>
<proteinExistence type="predicted"/>
<feature type="domain" description="FAD-binding" evidence="2">
    <location>
        <begin position="2"/>
        <end position="332"/>
    </location>
</feature>
<dbReference type="SUPFAM" id="SSF51905">
    <property type="entry name" value="FAD/NAD(P)-binding domain"/>
    <property type="match status" value="1"/>
</dbReference>
<dbReference type="EMBL" id="JMCC02000075">
    <property type="protein sequence ID" value="KIG14336.1"/>
    <property type="molecule type" value="Genomic_DNA"/>
</dbReference>
<organism evidence="3 4">
    <name type="scientific">Enhygromyxa salina</name>
    <dbReference type="NCBI Taxonomy" id="215803"/>
    <lineage>
        <taxon>Bacteria</taxon>
        <taxon>Pseudomonadati</taxon>
        <taxon>Myxococcota</taxon>
        <taxon>Polyangia</taxon>
        <taxon>Nannocystales</taxon>
        <taxon>Nannocystaceae</taxon>
        <taxon>Enhygromyxa</taxon>
    </lineage>
</organism>
<comment type="caution">
    <text evidence="3">The sequence shown here is derived from an EMBL/GenBank/DDBJ whole genome shotgun (WGS) entry which is preliminary data.</text>
</comment>
<name>A0A0C2CT45_9BACT</name>
<gene>
    <name evidence="3" type="ORF">DB30_06938</name>
</gene>
<dbReference type="Proteomes" id="UP000031599">
    <property type="component" value="Unassembled WGS sequence"/>
</dbReference>
<evidence type="ECO:0000313" key="3">
    <source>
        <dbReference type="EMBL" id="KIG14336.1"/>
    </source>
</evidence>
<dbReference type="RefSeq" id="WP_052553947.1">
    <property type="nucleotide sequence ID" value="NZ_JMCC02000075.1"/>
</dbReference>
<dbReference type="PRINTS" id="PR00420">
    <property type="entry name" value="RNGMNOXGNASE"/>
</dbReference>
<sequence>MLDVAVVGGGPVGLLCAVALRLQGRAVTLLERRAAPRSDSRSIGIHAASLARMRGLGVLTSLLERGIQIERGVALGSRGRLGTIEFRAASTRFGFALAVPQAQTEALLEARAHASGVELVRGANVNALEHRGDHVVLGYDHQGQRRSVSARYLLGCDGAHSSIRRLLKVGVRRQALRGNFWMAEFPAKPELGTDAWIYLADQGLVESFPLPGDRRRWVVEVEARRDQVNLRELCRAVQFRCGQLLEPDAGSQPSAFGVTQLLAQKFRCGRVLLLGDAAHVLSPFGGQGMNLGWLDALALAEVFAGHWTVGGLADAAVTDWEQRRRKAAKIALRQAAWNTRIGRRTACPRLRNALVRVALLPPFAAHWSRRFAMVSLGGGTL</sequence>
<dbReference type="AlphaFoldDB" id="A0A0C2CT45"/>
<dbReference type="PANTHER" id="PTHR43476:SF3">
    <property type="entry name" value="FAD-BINDING MONOOXYGENASE"/>
    <property type="match status" value="1"/>
</dbReference>
<dbReference type="GO" id="GO:0008688">
    <property type="term" value="F:3-(3-hydroxyphenyl)propionate hydroxylase activity"/>
    <property type="evidence" value="ECO:0007669"/>
    <property type="project" value="TreeGrafter"/>
</dbReference>
<dbReference type="Gene3D" id="3.30.70.2450">
    <property type="match status" value="1"/>
</dbReference>
<dbReference type="InterPro" id="IPR036188">
    <property type="entry name" value="FAD/NAD-bd_sf"/>
</dbReference>
<accession>A0A0C2CT45</accession>
<dbReference type="GO" id="GO:0071949">
    <property type="term" value="F:FAD binding"/>
    <property type="evidence" value="ECO:0007669"/>
    <property type="project" value="InterPro"/>
</dbReference>
<evidence type="ECO:0000313" key="4">
    <source>
        <dbReference type="Proteomes" id="UP000031599"/>
    </source>
</evidence>
<evidence type="ECO:0000256" key="1">
    <source>
        <dbReference type="ARBA" id="ARBA00023002"/>
    </source>
</evidence>
<evidence type="ECO:0000259" key="2">
    <source>
        <dbReference type="Pfam" id="PF01494"/>
    </source>
</evidence>
<reference evidence="3 4" key="1">
    <citation type="submission" date="2014-12" db="EMBL/GenBank/DDBJ databases">
        <title>Genome assembly of Enhygromyxa salina DSM 15201.</title>
        <authorList>
            <person name="Sharma G."/>
            <person name="Subramanian S."/>
        </authorList>
    </citation>
    <scope>NUCLEOTIDE SEQUENCE [LARGE SCALE GENOMIC DNA]</scope>
    <source>
        <strain evidence="3 4">DSM 15201</strain>
    </source>
</reference>